<evidence type="ECO:0000256" key="2">
    <source>
        <dbReference type="SAM" id="Phobius"/>
    </source>
</evidence>
<evidence type="ECO:0000313" key="3">
    <source>
        <dbReference type="EMBL" id="MYL27622.1"/>
    </source>
</evidence>
<dbReference type="RefSeq" id="WP_160899256.1">
    <property type="nucleotide sequence ID" value="NZ_WMEX01000007.1"/>
</dbReference>
<keyword evidence="1" id="KW-0175">Coiled coil</keyword>
<reference evidence="3 4" key="1">
    <citation type="submission" date="2019-11" db="EMBL/GenBank/DDBJ databases">
        <title>Genome sequences of 17 halophilic strains isolated from different environments.</title>
        <authorList>
            <person name="Furrow R.E."/>
        </authorList>
    </citation>
    <scope>NUCLEOTIDE SEQUENCE [LARGE SCALE GENOMIC DNA]</scope>
    <source>
        <strain evidence="3 4">22507_15_FS</strain>
    </source>
</reference>
<keyword evidence="2" id="KW-1133">Transmembrane helix</keyword>
<protein>
    <submittedName>
        <fullName evidence="3">MSHA biogenesis protein MshJ</fullName>
    </submittedName>
</protein>
<organism evidence="3 4">
    <name type="scientific">Vreelandella halophila</name>
    <dbReference type="NCBI Taxonomy" id="86177"/>
    <lineage>
        <taxon>Bacteria</taxon>
        <taxon>Pseudomonadati</taxon>
        <taxon>Pseudomonadota</taxon>
        <taxon>Gammaproteobacteria</taxon>
        <taxon>Oceanospirillales</taxon>
        <taxon>Halomonadaceae</taxon>
        <taxon>Vreelandella</taxon>
    </lineage>
</organism>
<keyword evidence="4" id="KW-1185">Reference proteome</keyword>
<gene>
    <name evidence="3" type="ORF">GLW01_12575</name>
</gene>
<evidence type="ECO:0000256" key="1">
    <source>
        <dbReference type="SAM" id="Coils"/>
    </source>
</evidence>
<feature type="transmembrane region" description="Helical" evidence="2">
    <location>
        <begin position="25"/>
        <end position="43"/>
    </location>
</feature>
<proteinExistence type="predicted"/>
<accession>A0A9X4YD36</accession>
<name>A0A9X4YD36_9GAMM</name>
<dbReference type="AlphaFoldDB" id="A0A9X4YD36"/>
<dbReference type="EMBL" id="WMEX01000007">
    <property type="protein sequence ID" value="MYL27622.1"/>
    <property type="molecule type" value="Genomic_DNA"/>
</dbReference>
<keyword evidence="2" id="KW-0472">Membrane</keyword>
<feature type="coiled-coil region" evidence="1">
    <location>
        <begin position="58"/>
        <end position="111"/>
    </location>
</feature>
<comment type="caution">
    <text evidence="3">The sequence shown here is derived from an EMBL/GenBank/DDBJ whole genome shotgun (WGS) entry which is preliminary data.</text>
</comment>
<sequence>MKDRLQQRWQTLAAAFLARARRERVLMLVAAAALVALGAWQLLVTPALEARSQVAERIASAQESLEGLAAQEETLLRKLEKDPNEPLRERISQLQRRLDRYDQQLEELTTGLISPSEMVALLRRMLARHEGVALESVSHRAPQPVAVEGQDDSANSEKEASLYAHPVEVTVSGGFHDVLAYLRDLEGLDERLGWRSLDYQTQDWPGARVRIRLHTLSLHREWLGV</sequence>
<dbReference type="Proteomes" id="UP000460751">
    <property type="component" value="Unassembled WGS sequence"/>
</dbReference>
<keyword evidence="2" id="KW-0812">Transmembrane</keyword>
<dbReference type="OrthoDB" id="9151209at2"/>
<evidence type="ECO:0000313" key="4">
    <source>
        <dbReference type="Proteomes" id="UP000460751"/>
    </source>
</evidence>